<evidence type="ECO:0000256" key="1">
    <source>
        <dbReference type="SAM" id="MobiDB-lite"/>
    </source>
</evidence>
<dbReference type="OrthoDB" id="6359816at2759"/>
<evidence type="ECO:0000313" key="4">
    <source>
        <dbReference type="Proteomes" id="UP000824596"/>
    </source>
</evidence>
<dbReference type="AlphaFoldDB" id="A0A9P8SH43"/>
<feature type="compositionally biased region" description="Basic and acidic residues" evidence="1">
    <location>
        <begin position="97"/>
        <end position="109"/>
    </location>
</feature>
<dbReference type="PROSITE" id="PS50097">
    <property type="entry name" value="BTB"/>
    <property type="match status" value="1"/>
</dbReference>
<accession>A0A9P8SH43</accession>
<name>A0A9P8SH43_9HYPO</name>
<comment type="caution">
    <text evidence="3">The sequence shown here is derived from an EMBL/GenBank/DDBJ whole genome shotgun (WGS) entry which is preliminary data.</text>
</comment>
<dbReference type="PANTHER" id="PTHR47843">
    <property type="entry name" value="BTB DOMAIN-CONTAINING PROTEIN-RELATED"/>
    <property type="match status" value="1"/>
</dbReference>
<dbReference type="SUPFAM" id="SSF54695">
    <property type="entry name" value="POZ domain"/>
    <property type="match status" value="1"/>
</dbReference>
<dbReference type="SMART" id="SM00225">
    <property type="entry name" value="BTB"/>
    <property type="match status" value="1"/>
</dbReference>
<dbReference type="PANTHER" id="PTHR47843:SF5">
    <property type="entry name" value="BTB_POZ DOMAIN PROTEIN"/>
    <property type="match status" value="1"/>
</dbReference>
<feature type="domain" description="BTB" evidence="2">
    <location>
        <begin position="27"/>
        <end position="86"/>
    </location>
</feature>
<evidence type="ECO:0000259" key="2">
    <source>
        <dbReference type="PROSITE" id="PS50097"/>
    </source>
</evidence>
<gene>
    <name evidence="3" type="ORF">HRG_06854</name>
</gene>
<dbReference type="Pfam" id="PF00651">
    <property type="entry name" value="BTB"/>
    <property type="match status" value="1"/>
</dbReference>
<organism evidence="3 4">
    <name type="scientific">Hirsutella rhossiliensis</name>
    <dbReference type="NCBI Taxonomy" id="111463"/>
    <lineage>
        <taxon>Eukaryota</taxon>
        <taxon>Fungi</taxon>
        <taxon>Dikarya</taxon>
        <taxon>Ascomycota</taxon>
        <taxon>Pezizomycotina</taxon>
        <taxon>Sordariomycetes</taxon>
        <taxon>Hypocreomycetidae</taxon>
        <taxon>Hypocreales</taxon>
        <taxon>Ophiocordycipitaceae</taxon>
        <taxon>Hirsutella</taxon>
    </lineage>
</organism>
<dbReference type="InterPro" id="IPR011333">
    <property type="entry name" value="SKP1/BTB/POZ_sf"/>
</dbReference>
<evidence type="ECO:0000313" key="3">
    <source>
        <dbReference type="EMBL" id="KAH0961774.1"/>
    </source>
</evidence>
<sequence>MDDRLQDELRDELLDSLRGLYATSEYLDCTITCGDYELRVHKAVTSPRSSFFRAAFAHDMQERATGIVNLEDDDPEAVKSMVYYLYHLDYPSVPTLDRSEESDSLDRTVQDSSSRDTVFPSWEDPGARPAVGQPRQKKNQEQPKLFHHCRVYALAEKYDIPSLKKLAYQKFKTESEKWWDHSDFVKAARKVYATTLPHDRGLRDIVVATIRHNPRLLDREEVQSVLKESELAFDVVMDSHKRSVENDYWEPQTLVE</sequence>
<dbReference type="EMBL" id="JAIZPD010000007">
    <property type="protein sequence ID" value="KAH0961774.1"/>
    <property type="molecule type" value="Genomic_DNA"/>
</dbReference>
<dbReference type="RefSeq" id="XP_044719287.1">
    <property type="nucleotide sequence ID" value="XM_044865325.1"/>
</dbReference>
<dbReference type="InterPro" id="IPR000210">
    <property type="entry name" value="BTB/POZ_dom"/>
</dbReference>
<reference evidence="3" key="1">
    <citation type="submission" date="2021-09" db="EMBL/GenBank/DDBJ databases">
        <title>A high-quality genome of the endoparasitic fungus Hirsutella rhossiliensis with a comparison of Hirsutella genomes reveals transposable elements contributing to genome size variation.</title>
        <authorList>
            <person name="Lin R."/>
            <person name="Jiao Y."/>
            <person name="Sun X."/>
            <person name="Ling J."/>
            <person name="Xie B."/>
            <person name="Cheng X."/>
        </authorList>
    </citation>
    <scope>NUCLEOTIDE SEQUENCE</scope>
    <source>
        <strain evidence="3">HR02</strain>
    </source>
</reference>
<feature type="region of interest" description="Disordered" evidence="1">
    <location>
        <begin position="97"/>
        <end position="142"/>
    </location>
</feature>
<dbReference type="GeneID" id="68355983"/>
<dbReference type="CDD" id="cd18186">
    <property type="entry name" value="BTB_POZ_ZBTB_KLHL-like"/>
    <property type="match status" value="1"/>
</dbReference>
<dbReference type="Proteomes" id="UP000824596">
    <property type="component" value="Unassembled WGS sequence"/>
</dbReference>
<proteinExistence type="predicted"/>
<keyword evidence="4" id="KW-1185">Reference proteome</keyword>
<dbReference type="Gene3D" id="3.30.710.10">
    <property type="entry name" value="Potassium Channel Kv1.1, Chain A"/>
    <property type="match status" value="1"/>
</dbReference>
<protein>
    <submittedName>
        <fullName evidence="3">BTB/POZ domain-containing protein</fullName>
    </submittedName>
</protein>